<evidence type="ECO:0000256" key="4">
    <source>
        <dbReference type="ARBA" id="ARBA00022984"/>
    </source>
</evidence>
<dbReference type="PROSITE" id="PS00924">
    <property type="entry name" value="ASP_GLU_RACEMASE_2"/>
    <property type="match status" value="1"/>
</dbReference>
<feature type="binding site" evidence="7">
    <location>
        <begin position="43"/>
        <end position="44"/>
    </location>
    <ligand>
        <name>substrate</name>
    </ligand>
</feature>
<dbReference type="RefSeq" id="WP_304069938.1">
    <property type="nucleotide sequence ID" value="NZ_JABZRA010000014.1"/>
</dbReference>
<protein>
    <recommendedName>
        <fullName evidence="2 7">Glutamate racemase</fullName>
        <ecNumber evidence="2 7">5.1.1.3</ecNumber>
    </recommendedName>
</protein>
<feature type="active site" description="Proton donor/acceptor" evidence="7">
    <location>
        <position position="193"/>
    </location>
</feature>
<dbReference type="InterPro" id="IPR033134">
    <property type="entry name" value="Asp/Glu_racemase_AS_2"/>
</dbReference>
<feature type="active site" description="Proton donor/acceptor" evidence="7">
    <location>
        <position position="74"/>
    </location>
</feature>
<comment type="catalytic activity">
    <reaction evidence="1 7">
        <text>L-glutamate = D-glutamate</text>
        <dbReference type="Rhea" id="RHEA:12813"/>
        <dbReference type="ChEBI" id="CHEBI:29985"/>
        <dbReference type="ChEBI" id="CHEBI:29986"/>
        <dbReference type="EC" id="5.1.1.3"/>
    </reaction>
</comment>
<evidence type="ECO:0000256" key="5">
    <source>
        <dbReference type="ARBA" id="ARBA00023235"/>
    </source>
</evidence>
<evidence type="ECO:0000313" key="9">
    <source>
        <dbReference type="Proteomes" id="UP000775770"/>
    </source>
</evidence>
<dbReference type="Proteomes" id="UP000775770">
    <property type="component" value="Unassembled WGS sequence"/>
</dbReference>
<keyword evidence="5 7" id="KW-0413">Isomerase</keyword>
<dbReference type="GO" id="GO:0009252">
    <property type="term" value="P:peptidoglycan biosynthetic process"/>
    <property type="evidence" value="ECO:0007669"/>
    <property type="project" value="UniProtKB-UniRule"/>
</dbReference>
<evidence type="ECO:0000256" key="2">
    <source>
        <dbReference type="ARBA" id="ARBA00013090"/>
    </source>
</evidence>
<evidence type="ECO:0000256" key="7">
    <source>
        <dbReference type="HAMAP-Rule" id="MF_00258"/>
    </source>
</evidence>
<comment type="function">
    <text evidence="7">Provides the (R)-glutamate required for cell wall biosynthesis.</text>
</comment>
<dbReference type="PROSITE" id="PS00923">
    <property type="entry name" value="ASP_GLU_RACEMASE_1"/>
    <property type="match status" value="1"/>
</dbReference>
<dbReference type="PANTHER" id="PTHR21198">
    <property type="entry name" value="GLUTAMATE RACEMASE"/>
    <property type="match status" value="1"/>
</dbReference>
<dbReference type="InterPro" id="IPR015942">
    <property type="entry name" value="Asp/Glu/hydantoin_racemase"/>
</dbReference>
<dbReference type="HAMAP" id="MF_00258">
    <property type="entry name" value="Glu_racemase"/>
    <property type="match status" value="1"/>
</dbReference>
<accession>A0A930DJA1</accession>
<dbReference type="AlphaFoldDB" id="A0A930DJA1"/>
<proteinExistence type="inferred from homology"/>
<dbReference type="EMBL" id="JABZRA010000014">
    <property type="protein sequence ID" value="MBF1272164.1"/>
    <property type="molecule type" value="Genomic_DNA"/>
</dbReference>
<feature type="binding site" evidence="7">
    <location>
        <begin position="75"/>
        <end position="76"/>
    </location>
    <ligand>
        <name>substrate</name>
    </ligand>
</feature>
<dbReference type="InterPro" id="IPR004391">
    <property type="entry name" value="Glu_race"/>
</dbReference>
<dbReference type="PANTHER" id="PTHR21198:SF3">
    <property type="entry name" value="GLUTAMATE RACEMASE"/>
    <property type="match status" value="1"/>
</dbReference>
<comment type="caution">
    <text evidence="8">The sequence shown here is derived from an EMBL/GenBank/DDBJ whole genome shotgun (WGS) entry which is preliminary data.</text>
</comment>
<dbReference type="SUPFAM" id="SSF53681">
    <property type="entry name" value="Aspartate/glutamate racemase"/>
    <property type="match status" value="2"/>
</dbReference>
<keyword evidence="6 7" id="KW-0961">Cell wall biogenesis/degradation</keyword>
<gene>
    <name evidence="7 8" type="primary">murI</name>
    <name evidence="8" type="ORF">HXM90_01890</name>
</gene>
<evidence type="ECO:0000256" key="3">
    <source>
        <dbReference type="ARBA" id="ARBA00022960"/>
    </source>
</evidence>
<name>A0A930DJA1_9FIRM</name>
<dbReference type="InterPro" id="IPR018187">
    <property type="entry name" value="Asp/Glu_racemase_AS_1"/>
</dbReference>
<reference evidence="8" key="1">
    <citation type="submission" date="2020-04" db="EMBL/GenBank/DDBJ databases">
        <title>Deep metagenomics examines the oral microbiome during advanced dental caries in children, revealing novel taxa and co-occurrences with host molecules.</title>
        <authorList>
            <person name="Baker J.L."/>
            <person name="Morton J.T."/>
            <person name="Dinis M."/>
            <person name="Alvarez R."/>
            <person name="Tran N.C."/>
            <person name="Knight R."/>
            <person name="Edlund A."/>
        </authorList>
    </citation>
    <scope>NUCLEOTIDE SEQUENCE</scope>
    <source>
        <strain evidence="8">JCVI_38_bin.19</strain>
    </source>
</reference>
<keyword evidence="3 7" id="KW-0133">Cell shape</keyword>
<feature type="binding site" evidence="7">
    <location>
        <begin position="194"/>
        <end position="195"/>
    </location>
    <ligand>
        <name>substrate</name>
    </ligand>
</feature>
<dbReference type="Pfam" id="PF01177">
    <property type="entry name" value="Asp_Glu_race"/>
    <property type="match status" value="1"/>
</dbReference>
<evidence type="ECO:0000256" key="6">
    <source>
        <dbReference type="ARBA" id="ARBA00023316"/>
    </source>
</evidence>
<dbReference type="Gene3D" id="3.40.50.1860">
    <property type="match status" value="2"/>
</dbReference>
<dbReference type="GO" id="GO:0008360">
    <property type="term" value="P:regulation of cell shape"/>
    <property type="evidence" value="ECO:0007669"/>
    <property type="project" value="UniProtKB-KW"/>
</dbReference>
<dbReference type="EC" id="5.1.1.3" evidence="2 7"/>
<dbReference type="InterPro" id="IPR001920">
    <property type="entry name" value="Asp/Glu_race"/>
</dbReference>
<dbReference type="GO" id="GO:0071555">
    <property type="term" value="P:cell wall organization"/>
    <property type="evidence" value="ECO:0007669"/>
    <property type="project" value="UniProtKB-KW"/>
</dbReference>
<feature type="binding site" evidence="7">
    <location>
        <begin position="11"/>
        <end position="12"/>
    </location>
    <ligand>
        <name>substrate</name>
    </ligand>
</feature>
<comment type="similarity">
    <text evidence="7">Belongs to the aspartate/glutamate racemases family.</text>
</comment>
<organism evidence="8 9">
    <name type="scientific">Oribacterium sinus</name>
    <dbReference type="NCBI Taxonomy" id="237576"/>
    <lineage>
        <taxon>Bacteria</taxon>
        <taxon>Bacillati</taxon>
        <taxon>Bacillota</taxon>
        <taxon>Clostridia</taxon>
        <taxon>Lachnospirales</taxon>
        <taxon>Lachnospiraceae</taxon>
        <taxon>Oribacterium</taxon>
    </lineage>
</organism>
<comment type="pathway">
    <text evidence="7">Cell wall biogenesis; peptidoglycan biosynthesis.</text>
</comment>
<dbReference type="GO" id="GO:0008881">
    <property type="term" value="F:glutamate racemase activity"/>
    <property type="evidence" value="ECO:0007669"/>
    <property type="project" value="UniProtKB-UniRule"/>
</dbReference>
<sequence>MEKDKAIGIFDSGLGGLSVLRKLKQELPGEDFIFYGDQKHAPYGEKSEEEVRSLSLSAYRFLQEKGVKATVIACNTATSAAAPYLRELFPEDIIIGMEPAVKPAVEALQDESKSDKTKKKILIMATEHTIQGERLHQLISRFGDPSQFLLLPSPGIVRLLEAGKGDSPEMEDYLHQLLLPYQKEAISSIVLGCTHFPFVKEQIQKALPYPVQFFDGAEGTAKETRHRLEERGLLKEEMQKGQVELFSSNEDSSLMEAFYRKNCLPKSR</sequence>
<keyword evidence="4 7" id="KW-0573">Peptidoglycan synthesis</keyword>
<evidence type="ECO:0000313" key="8">
    <source>
        <dbReference type="EMBL" id="MBF1272164.1"/>
    </source>
</evidence>
<evidence type="ECO:0000256" key="1">
    <source>
        <dbReference type="ARBA" id="ARBA00001602"/>
    </source>
</evidence>
<dbReference type="NCBIfam" id="TIGR00067">
    <property type="entry name" value="glut_race"/>
    <property type="match status" value="1"/>
</dbReference>